<evidence type="ECO:0000313" key="1">
    <source>
        <dbReference type="EMBL" id="AFV29051.1"/>
    </source>
</evidence>
<dbReference type="EMBL" id="JX880034">
    <property type="protein sequence ID" value="AFV29051.1"/>
    <property type="molecule type" value="Genomic_DNA"/>
</dbReference>
<accession>K4MPX1</accession>
<protein>
    <submittedName>
        <fullName evidence="1">Uncharacterized protein</fullName>
    </submittedName>
</protein>
<gene>
    <name evidence="1" type="ORF">IME11_2</name>
</gene>
<dbReference type="GeneID" id="13997510"/>
<reference evidence="1 2" key="1">
    <citation type="journal article" date="2012" name="J. Virol.">
        <title>Complete Genome Sequence of IME11, a New N4-Like Bacteriophage.</title>
        <authorList>
            <person name="Fan H."/>
            <person name="Fan H."/>
            <person name="An X."/>
            <person name="Huang Y."/>
            <person name="Zhang Z."/>
            <person name="Mi Z."/>
            <person name="Tong Y."/>
        </authorList>
    </citation>
    <scope>NUCLEOTIDE SEQUENCE [LARGE SCALE GENOMIC DNA]</scope>
</reference>
<sequence length="84" mass="9094">MALKFTFDFNGITVNDGVLTVSKPMIDGESGTITFGLLFQATSADPLLKSVTLSCPYDPFGADPFTQAYAYIKSLPDYESAEEI</sequence>
<evidence type="ECO:0000313" key="2">
    <source>
        <dbReference type="Proteomes" id="UP000001223"/>
    </source>
</evidence>
<proteinExistence type="predicted"/>
<keyword evidence="2" id="KW-1185">Reference proteome</keyword>
<name>K4MPX1_9CAUD</name>
<dbReference type="Proteomes" id="UP000001223">
    <property type="component" value="Segment"/>
</dbReference>
<dbReference type="RefSeq" id="YP_006990607.1">
    <property type="nucleotide sequence ID" value="NC_019423.1"/>
</dbReference>
<organism evidence="1 2">
    <name type="scientific">Escherichia phage IME11</name>
    <dbReference type="NCBI Taxonomy" id="1239384"/>
    <lineage>
        <taxon>Viruses</taxon>
        <taxon>Duplodnaviria</taxon>
        <taxon>Heunggongvirae</taxon>
        <taxon>Uroviricota</taxon>
        <taxon>Caudoviricetes</taxon>
        <taxon>Schitoviridae</taxon>
        <taxon>Enquatrovirinae</taxon>
        <taxon>Gamaleyavirus</taxon>
        <taxon>Gamaleyavirus IME11</taxon>
    </lineage>
</organism>
<dbReference type="KEGG" id="vg:13997510"/>